<keyword evidence="2" id="KW-1185">Reference proteome</keyword>
<dbReference type="AlphaFoldDB" id="A0AAE1AMS6"/>
<evidence type="ECO:0000313" key="2">
    <source>
        <dbReference type="Proteomes" id="UP001283361"/>
    </source>
</evidence>
<comment type="caution">
    <text evidence="1">The sequence shown here is derived from an EMBL/GenBank/DDBJ whole genome shotgun (WGS) entry which is preliminary data.</text>
</comment>
<gene>
    <name evidence="1" type="ORF">RRG08_065678</name>
</gene>
<name>A0AAE1AMS6_9GAST</name>
<sequence length="139" mass="15374">MTSLQALADAAKRYLEAYNMKFSTKTQRILTDERHDENSNGKGGAPGHITCFTWQRIVLSSCQKMVTQGGKITKAENLIHKAASVIKSDDSRERKRMRMEQIAEFMRDGQISVGDGTCLPLPSLALQEEEATAVLVTNG</sequence>
<accession>A0AAE1AMS6</accession>
<dbReference type="EMBL" id="JAWDGP010001648">
    <property type="protein sequence ID" value="KAK3789612.1"/>
    <property type="molecule type" value="Genomic_DNA"/>
</dbReference>
<organism evidence="1 2">
    <name type="scientific">Elysia crispata</name>
    <name type="common">lettuce slug</name>
    <dbReference type="NCBI Taxonomy" id="231223"/>
    <lineage>
        <taxon>Eukaryota</taxon>
        <taxon>Metazoa</taxon>
        <taxon>Spiralia</taxon>
        <taxon>Lophotrochozoa</taxon>
        <taxon>Mollusca</taxon>
        <taxon>Gastropoda</taxon>
        <taxon>Heterobranchia</taxon>
        <taxon>Euthyneura</taxon>
        <taxon>Panpulmonata</taxon>
        <taxon>Sacoglossa</taxon>
        <taxon>Placobranchoidea</taxon>
        <taxon>Plakobranchidae</taxon>
        <taxon>Elysia</taxon>
    </lineage>
</organism>
<dbReference type="Proteomes" id="UP001283361">
    <property type="component" value="Unassembled WGS sequence"/>
</dbReference>
<reference evidence="1" key="1">
    <citation type="journal article" date="2023" name="G3 (Bethesda)">
        <title>A reference genome for the long-term kleptoplast-retaining sea slug Elysia crispata morphotype clarki.</title>
        <authorList>
            <person name="Eastman K.E."/>
            <person name="Pendleton A.L."/>
            <person name="Shaikh M.A."/>
            <person name="Suttiyut T."/>
            <person name="Ogas R."/>
            <person name="Tomko P."/>
            <person name="Gavelis G."/>
            <person name="Widhalm J.R."/>
            <person name="Wisecaver J.H."/>
        </authorList>
    </citation>
    <scope>NUCLEOTIDE SEQUENCE</scope>
    <source>
        <strain evidence="1">ECLA1</strain>
    </source>
</reference>
<evidence type="ECO:0000313" key="1">
    <source>
        <dbReference type="EMBL" id="KAK3789612.1"/>
    </source>
</evidence>
<protein>
    <submittedName>
        <fullName evidence="1">Uncharacterized protein</fullName>
    </submittedName>
</protein>
<proteinExistence type="predicted"/>